<feature type="transmembrane region" description="Helical" evidence="1">
    <location>
        <begin position="18"/>
        <end position="36"/>
    </location>
</feature>
<protein>
    <submittedName>
        <fullName evidence="2">PepSY-associated TM helix domain-containing protein</fullName>
    </submittedName>
</protein>
<feature type="transmembrane region" description="Helical" evidence="1">
    <location>
        <begin position="171"/>
        <end position="188"/>
    </location>
</feature>
<evidence type="ECO:0000313" key="3">
    <source>
        <dbReference type="Proteomes" id="UP001257914"/>
    </source>
</evidence>
<dbReference type="Pfam" id="PF16357">
    <property type="entry name" value="PepSY_TM_like_2"/>
    <property type="match status" value="1"/>
</dbReference>
<keyword evidence="1" id="KW-0812">Transmembrane</keyword>
<feature type="transmembrane region" description="Helical" evidence="1">
    <location>
        <begin position="136"/>
        <end position="159"/>
    </location>
</feature>
<dbReference type="EMBL" id="JAWCUA010000007">
    <property type="protein sequence ID" value="MDU0113492.1"/>
    <property type="molecule type" value="Genomic_DNA"/>
</dbReference>
<organism evidence="2 3">
    <name type="scientific">Psychrosphaera aquimarina</name>
    <dbReference type="NCBI Taxonomy" id="2044854"/>
    <lineage>
        <taxon>Bacteria</taxon>
        <taxon>Pseudomonadati</taxon>
        <taxon>Pseudomonadota</taxon>
        <taxon>Gammaproteobacteria</taxon>
        <taxon>Alteromonadales</taxon>
        <taxon>Pseudoalteromonadaceae</taxon>
        <taxon>Psychrosphaera</taxon>
    </lineage>
</organism>
<comment type="caution">
    <text evidence="2">The sequence shown here is derived from an EMBL/GenBank/DDBJ whole genome shotgun (WGS) entry which is preliminary data.</text>
</comment>
<accession>A0ABU3R1E2</accession>
<keyword evidence="3" id="KW-1185">Reference proteome</keyword>
<dbReference type="RefSeq" id="WP_216054658.1">
    <property type="nucleotide sequence ID" value="NZ_JAWCUA010000007.1"/>
</dbReference>
<name>A0ABU3R1E2_9GAMM</name>
<dbReference type="InterPro" id="IPR032307">
    <property type="entry name" value="PepSY_TM-like_2"/>
</dbReference>
<evidence type="ECO:0000256" key="1">
    <source>
        <dbReference type="SAM" id="Phobius"/>
    </source>
</evidence>
<dbReference type="PANTHER" id="PTHR40115">
    <property type="entry name" value="INNER MEMBRANE PROTEIN WITH PEPSY TM HELIX"/>
    <property type="match status" value="1"/>
</dbReference>
<keyword evidence="1" id="KW-0472">Membrane</keyword>
<evidence type="ECO:0000313" key="2">
    <source>
        <dbReference type="EMBL" id="MDU0113492.1"/>
    </source>
</evidence>
<proteinExistence type="predicted"/>
<dbReference type="PANTHER" id="PTHR40115:SF1">
    <property type="entry name" value="INNER MEMBRANE PROTEIN WITH PEPSY TM HELIX"/>
    <property type="match status" value="1"/>
</dbReference>
<reference evidence="2 3" key="1">
    <citation type="submission" date="2023-10" db="EMBL/GenBank/DDBJ databases">
        <title>Psychrosphaera aquimaarina strain SW33 isolated from seawater.</title>
        <authorList>
            <person name="Bayburt H."/>
            <person name="Kim J.M."/>
            <person name="Choi B.J."/>
            <person name="Jeon C.O."/>
        </authorList>
    </citation>
    <scope>NUCLEOTIDE SEQUENCE [LARGE SCALE GENOMIC DNA]</scope>
    <source>
        <strain evidence="2 3">KCTC 52743</strain>
    </source>
</reference>
<keyword evidence="1" id="KW-1133">Transmembrane helix</keyword>
<sequence>MAIKINWFKLNRSLHRDIGYFCIGLTLIFAISGIALNHVDDWNPNYQVTQQRHFIPDINTKIDNDDFESWLLSELKLDTSVKARFWESPKKYKIFTKHNHTLLIDTQKNNVVIEQVTPRFLLKSFNFLHLNEAKSAWTYFSDLYAAMLIYLALSALFMVKGKNGVKSLRGLLVLAGFCVPAAFVIIYSY</sequence>
<gene>
    <name evidence="2" type="ORF">RT723_10880</name>
</gene>
<dbReference type="Proteomes" id="UP001257914">
    <property type="component" value="Unassembled WGS sequence"/>
</dbReference>